<proteinExistence type="predicted"/>
<dbReference type="RefSeq" id="WP_117228546.1">
    <property type="nucleotide sequence ID" value="NZ_CP061725.1"/>
</dbReference>
<evidence type="ECO:0000313" key="3">
    <source>
        <dbReference type="EMBL" id="RFS45854.1"/>
    </source>
</evidence>
<organism evidence="3 4">
    <name type="scientific">Micromonospora craniellae</name>
    <dbReference type="NCBI Taxonomy" id="2294034"/>
    <lineage>
        <taxon>Bacteria</taxon>
        <taxon>Bacillati</taxon>
        <taxon>Actinomycetota</taxon>
        <taxon>Actinomycetes</taxon>
        <taxon>Micromonosporales</taxon>
        <taxon>Micromonosporaceae</taxon>
        <taxon>Micromonospora</taxon>
    </lineage>
</organism>
<dbReference type="Proteomes" id="UP000262621">
    <property type="component" value="Unassembled WGS sequence"/>
</dbReference>
<protein>
    <submittedName>
        <fullName evidence="3">2-keto-4-pentenoate hydratase</fullName>
    </submittedName>
</protein>
<dbReference type="SUPFAM" id="SSF56529">
    <property type="entry name" value="FAH"/>
    <property type="match status" value="1"/>
</dbReference>
<keyword evidence="1" id="KW-0456">Lyase</keyword>
<accession>A0A372FZ02</accession>
<dbReference type="PANTHER" id="PTHR30143">
    <property type="entry name" value="ACID HYDRATASE"/>
    <property type="match status" value="1"/>
</dbReference>
<evidence type="ECO:0000313" key="4">
    <source>
        <dbReference type="Proteomes" id="UP000262621"/>
    </source>
</evidence>
<reference evidence="3 4" key="1">
    <citation type="submission" date="2018-08" db="EMBL/GenBank/DDBJ databases">
        <title>Verrucosispora craniellae sp. nov., isolated from a marine sponge in the South China Sea.</title>
        <authorList>
            <person name="Li L."/>
            <person name="Lin H.W."/>
        </authorList>
    </citation>
    <scope>NUCLEOTIDE SEQUENCE [LARGE SCALE GENOMIC DNA]</scope>
    <source>
        <strain evidence="3 4">LHW63014</strain>
    </source>
</reference>
<evidence type="ECO:0000256" key="1">
    <source>
        <dbReference type="ARBA" id="ARBA00023239"/>
    </source>
</evidence>
<dbReference type="InterPro" id="IPR050772">
    <property type="entry name" value="Hydratase-Decarb/MhpD_sf"/>
</dbReference>
<name>A0A372FZ02_9ACTN</name>
<comment type="caution">
    <text evidence="3">The sequence shown here is derived from an EMBL/GenBank/DDBJ whole genome shotgun (WGS) entry which is preliminary data.</text>
</comment>
<dbReference type="InterPro" id="IPR036663">
    <property type="entry name" value="Fumarylacetoacetase_C_sf"/>
</dbReference>
<dbReference type="InterPro" id="IPR011234">
    <property type="entry name" value="Fumarylacetoacetase-like_C"/>
</dbReference>
<dbReference type="PANTHER" id="PTHR30143:SF0">
    <property type="entry name" value="2-KETO-4-PENTENOATE HYDRATASE"/>
    <property type="match status" value="1"/>
</dbReference>
<sequence length="279" mass="28833">MTSPDKVVVRSAAERLASAIADGRPCAPVRDLIVADDTTVAVELAYRVQRRMVEQRVAAGAHLVGRKIGLTNPRVQAQLGVDQPDFGALFDDMVCPPDSTVDLGRLLQPKIEAEIAIVLGVDLVTSPRSAPISAADVVAATDHVLPALEIVDSRIAGWDIGIVDTIADNASSGLFVLGRDKVMVDSVDLAAVEMTMTSDGRVVSTGCGADCLGSPLAAVAWLANAVGDLGEPLRAGEVVLSGALGPMVPVTPGATFSADITGVGQVSVSFSGDTERRTR</sequence>
<dbReference type="GO" id="GO:0005737">
    <property type="term" value="C:cytoplasm"/>
    <property type="evidence" value="ECO:0007669"/>
    <property type="project" value="TreeGrafter"/>
</dbReference>
<dbReference type="GO" id="GO:0008684">
    <property type="term" value="F:2-oxopent-4-enoate hydratase activity"/>
    <property type="evidence" value="ECO:0007669"/>
    <property type="project" value="TreeGrafter"/>
</dbReference>
<dbReference type="OrthoDB" id="9792137at2"/>
<dbReference type="Pfam" id="PF01557">
    <property type="entry name" value="FAA_hydrolase"/>
    <property type="match status" value="1"/>
</dbReference>
<gene>
    <name evidence="3" type="ORF">D0Q02_14710</name>
</gene>
<dbReference type="AlphaFoldDB" id="A0A372FZ02"/>
<keyword evidence="4" id="KW-1185">Reference proteome</keyword>
<dbReference type="EMBL" id="QVFU01000013">
    <property type="protein sequence ID" value="RFS45854.1"/>
    <property type="molecule type" value="Genomic_DNA"/>
</dbReference>
<feature type="domain" description="Fumarylacetoacetase-like C-terminal" evidence="2">
    <location>
        <begin position="90"/>
        <end position="266"/>
    </location>
</feature>
<dbReference type="Gene3D" id="3.90.850.10">
    <property type="entry name" value="Fumarylacetoacetase-like, C-terminal domain"/>
    <property type="match status" value="1"/>
</dbReference>
<evidence type="ECO:0000259" key="2">
    <source>
        <dbReference type="Pfam" id="PF01557"/>
    </source>
</evidence>